<sequence length="381" mass="42273">MQYEQGTEKVFMASAPTASSNDDRQLQRTRKILLIVFGIFLGLSIFSLAMPFMGVSTATYGLERNYTPQFVQSILSIAFYSFGYYVAHNYHPIGLRVVAWIMIISAVFLCLTTIGVFILLIVIMAGVEFPREFQSLAVFGGVLLSVVAVVSLIVFIVEIILIKLCFKLARLIDARDKFLHQQTHRLEQRINMQYKQDVEKVAMMNSPTLLSPRPLGLKDNEEVQRTRKILLIILGVCLALSVASALSSIPESSYESEAGRTRRSSQVGENLVAALFYTFGILAAYNYYQTGLRVFAYLGVIILSFVGIVVVICLFLGISALAVGSQFDKEQRGFLLGASIGVFFFVVLLAANVILTVIIVKYAFKLARLIDASERLAVQPV</sequence>
<protein>
    <submittedName>
        <fullName evidence="2">Uncharacterized protein</fullName>
    </submittedName>
</protein>
<accession>A0A813Z173</accession>
<proteinExistence type="predicted"/>
<dbReference type="EMBL" id="CAJNOR010000364">
    <property type="protein sequence ID" value="CAF0892066.1"/>
    <property type="molecule type" value="Genomic_DNA"/>
</dbReference>
<feature type="transmembrane region" description="Helical" evidence="1">
    <location>
        <begin position="334"/>
        <end position="360"/>
    </location>
</feature>
<organism evidence="2 3">
    <name type="scientific">Adineta ricciae</name>
    <name type="common">Rotifer</name>
    <dbReference type="NCBI Taxonomy" id="249248"/>
    <lineage>
        <taxon>Eukaryota</taxon>
        <taxon>Metazoa</taxon>
        <taxon>Spiralia</taxon>
        <taxon>Gnathifera</taxon>
        <taxon>Rotifera</taxon>
        <taxon>Eurotatoria</taxon>
        <taxon>Bdelloidea</taxon>
        <taxon>Adinetida</taxon>
        <taxon>Adinetidae</taxon>
        <taxon>Adineta</taxon>
    </lineage>
</organism>
<comment type="caution">
    <text evidence="2">The sequence shown here is derived from an EMBL/GenBank/DDBJ whole genome shotgun (WGS) entry which is preliminary data.</text>
</comment>
<feature type="transmembrane region" description="Helical" evidence="1">
    <location>
        <begin position="136"/>
        <end position="162"/>
    </location>
</feature>
<keyword evidence="1" id="KW-0472">Membrane</keyword>
<feature type="transmembrane region" description="Helical" evidence="1">
    <location>
        <begin position="229"/>
        <end position="250"/>
    </location>
</feature>
<keyword evidence="3" id="KW-1185">Reference proteome</keyword>
<evidence type="ECO:0000313" key="3">
    <source>
        <dbReference type="Proteomes" id="UP000663828"/>
    </source>
</evidence>
<reference evidence="2" key="1">
    <citation type="submission" date="2021-02" db="EMBL/GenBank/DDBJ databases">
        <authorList>
            <person name="Nowell W R."/>
        </authorList>
    </citation>
    <scope>NUCLEOTIDE SEQUENCE</scope>
</reference>
<dbReference type="Proteomes" id="UP000663828">
    <property type="component" value="Unassembled WGS sequence"/>
</dbReference>
<evidence type="ECO:0000313" key="2">
    <source>
        <dbReference type="EMBL" id="CAF0892066.1"/>
    </source>
</evidence>
<feature type="transmembrane region" description="Helical" evidence="1">
    <location>
        <begin position="32"/>
        <end position="50"/>
    </location>
</feature>
<dbReference type="AlphaFoldDB" id="A0A813Z173"/>
<evidence type="ECO:0000256" key="1">
    <source>
        <dbReference type="SAM" id="Phobius"/>
    </source>
</evidence>
<keyword evidence="1" id="KW-1133">Transmembrane helix</keyword>
<feature type="transmembrane region" description="Helical" evidence="1">
    <location>
        <begin position="99"/>
        <end position="124"/>
    </location>
</feature>
<keyword evidence="1" id="KW-0812">Transmembrane</keyword>
<gene>
    <name evidence="2" type="ORF">XAT740_LOCUS7565</name>
</gene>
<feature type="transmembrane region" description="Helical" evidence="1">
    <location>
        <begin position="270"/>
        <end position="288"/>
    </location>
</feature>
<feature type="transmembrane region" description="Helical" evidence="1">
    <location>
        <begin position="70"/>
        <end position="87"/>
    </location>
</feature>
<name>A0A813Z173_ADIRI</name>
<feature type="transmembrane region" description="Helical" evidence="1">
    <location>
        <begin position="295"/>
        <end position="322"/>
    </location>
</feature>